<accession>A0A6N2T8D5</accession>
<organism evidence="1">
    <name type="scientific">Schaalia odontolytica</name>
    <dbReference type="NCBI Taxonomy" id="1660"/>
    <lineage>
        <taxon>Bacteria</taxon>
        <taxon>Bacillati</taxon>
        <taxon>Actinomycetota</taxon>
        <taxon>Actinomycetes</taxon>
        <taxon>Actinomycetales</taxon>
        <taxon>Actinomycetaceae</taxon>
        <taxon>Schaalia</taxon>
    </lineage>
</organism>
<dbReference type="AlphaFoldDB" id="A0A6N2T8D5"/>
<evidence type="ECO:0000313" key="1">
    <source>
        <dbReference type="EMBL" id="VYT01059.1"/>
    </source>
</evidence>
<reference evidence="1" key="1">
    <citation type="submission" date="2019-11" db="EMBL/GenBank/DDBJ databases">
        <authorList>
            <person name="Feng L."/>
        </authorList>
    </citation>
    <scope>NUCLEOTIDE SEQUENCE</scope>
    <source>
        <strain evidence="1">AodontolyticusLFYP35</strain>
    </source>
</reference>
<gene>
    <name evidence="1" type="ORF">AOLFYP35_01197</name>
</gene>
<sequence length="98" mass="11264">MRGKRSRKRPWGESRPLQMSALASLARSEIGPDGEFYQVQYLRSSSKPYICPACLRTITIGSAHVVAWPEERAYGLDQGVRARRHWHLNCWKRGLRPA</sequence>
<name>A0A6N2T8D5_9ACTO</name>
<protein>
    <recommendedName>
        <fullName evidence="2">ATP/GTP-binding protein</fullName>
    </recommendedName>
</protein>
<evidence type="ECO:0008006" key="2">
    <source>
        <dbReference type="Google" id="ProtNLM"/>
    </source>
</evidence>
<dbReference type="EMBL" id="CACRSM010000002">
    <property type="protein sequence ID" value="VYT01059.1"/>
    <property type="molecule type" value="Genomic_DNA"/>
</dbReference>
<proteinExistence type="predicted"/>